<dbReference type="AlphaFoldDB" id="A0A511T3Y4"/>
<dbReference type="STRING" id="1334629.MFUL124B02_15315"/>
<evidence type="ECO:0000313" key="5">
    <source>
        <dbReference type="Proteomes" id="UP000321514"/>
    </source>
</evidence>
<protein>
    <recommendedName>
        <fullName evidence="6">Flagellar motor protein MotB</fullName>
    </recommendedName>
</protein>
<comment type="caution">
    <text evidence="2">The sequence shown here is derived from an EMBL/GenBank/DDBJ whole genome shotgun (WGS) entry which is preliminary data.</text>
</comment>
<feature type="signal peptide" evidence="1">
    <location>
        <begin position="1"/>
        <end position="26"/>
    </location>
</feature>
<dbReference type="Proteomes" id="UP000321514">
    <property type="component" value="Unassembled WGS sequence"/>
</dbReference>
<evidence type="ECO:0000313" key="3">
    <source>
        <dbReference type="EMBL" id="SEU28855.1"/>
    </source>
</evidence>
<reference evidence="2 5" key="2">
    <citation type="submission" date="2019-07" db="EMBL/GenBank/DDBJ databases">
        <title>Whole genome shotgun sequence of Myxococcus fulvus NBRC 100333.</title>
        <authorList>
            <person name="Hosoyama A."/>
            <person name="Uohara A."/>
            <person name="Ohji S."/>
            <person name="Ichikawa N."/>
        </authorList>
    </citation>
    <scope>NUCLEOTIDE SEQUENCE [LARGE SCALE GENOMIC DNA]</scope>
    <source>
        <strain evidence="2 5">NBRC 100333</strain>
    </source>
</reference>
<keyword evidence="1" id="KW-0732">Signal</keyword>
<dbReference type="OrthoDB" id="5380175at2"/>
<gene>
    <name evidence="2" type="ORF">MFU01_39070</name>
    <name evidence="3" type="ORF">SAMN05443572_10893</name>
</gene>
<keyword evidence="4" id="KW-1185">Reference proteome</keyword>
<accession>A0A511T3Y4</accession>
<dbReference type="EMBL" id="FOIB01000008">
    <property type="protein sequence ID" value="SEU28855.1"/>
    <property type="molecule type" value="Genomic_DNA"/>
</dbReference>
<name>A0A511T3Y4_MYXFU</name>
<evidence type="ECO:0000313" key="2">
    <source>
        <dbReference type="EMBL" id="GEN08870.1"/>
    </source>
</evidence>
<evidence type="ECO:0008006" key="6">
    <source>
        <dbReference type="Google" id="ProtNLM"/>
    </source>
</evidence>
<organism evidence="2 5">
    <name type="scientific">Myxococcus fulvus</name>
    <dbReference type="NCBI Taxonomy" id="33"/>
    <lineage>
        <taxon>Bacteria</taxon>
        <taxon>Pseudomonadati</taxon>
        <taxon>Myxococcota</taxon>
        <taxon>Myxococcia</taxon>
        <taxon>Myxococcales</taxon>
        <taxon>Cystobacterineae</taxon>
        <taxon>Myxococcaceae</taxon>
        <taxon>Myxococcus</taxon>
    </lineage>
</organism>
<sequence length="303" mass="31667">MSFRPAFALLSALFTLALVLPSTASAQAKTLPTFNLQRMELDPAGLGSLVVSTGRTLPAGLVRVGVQGHYEQLPLHFQTRWEPGGGMGLVENKFTMDLTAAIGVTDWLQVDAEVPFIVTQGGSKHLGVSAPEGQGLGSPWVGARAALVRPDFGFQVALDVSAAIPVGSKALLARDQYAVHPSLQLGFLAETWQLGLETGILLRDKQDLGPLSGTSVDVVGNELRLGGTVTSRAGDLTRGEISMLVGVPLQGGQAGAELLVAIRRHTTSWMDLFVMGGPGVGAGLDTPTFRFVAGASFATGRVD</sequence>
<evidence type="ECO:0000256" key="1">
    <source>
        <dbReference type="SAM" id="SignalP"/>
    </source>
</evidence>
<dbReference type="Proteomes" id="UP000183760">
    <property type="component" value="Unassembled WGS sequence"/>
</dbReference>
<evidence type="ECO:0000313" key="4">
    <source>
        <dbReference type="Proteomes" id="UP000183760"/>
    </source>
</evidence>
<dbReference type="EMBL" id="BJXR01000030">
    <property type="protein sequence ID" value="GEN08870.1"/>
    <property type="molecule type" value="Genomic_DNA"/>
</dbReference>
<dbReference type="RefSeq" id="WP_143097313.1">
    <property type="nucleotide sequence ID" value="NZ_BJXR01000030.1"/>
</dbReference>
<proteinExistence type="predicted"/>
<reference evidence="3 4" key="1">
    <citation type="submission" date="2016-10" db="EMBL/GenBank/DDBJ databases">
        <authorList>
            <person name="Varghese N."/>
            <person name="Submissions S."/>
        </authorList>
    </citation>
    <scope>NUCLEOTIDE SEQUENCE [LARGE SCALE GENOMIC DNA]</scope>
    <source>
        <strain evidence="3 4">DSM 16525</strain>
    </source>
</reference>
<feature type="chain" id="PRO_5022909499" description="Flagellar motor protein MotB" evidence="1">
    <location>
        <begin position="27"/>
        <end position="303"/>
    </location>
</feature>